<dbReference type="PANTHER" id="PTHR11851:SF49">
    <property type="entry name" value="MITOCHONDRIAL-PROCESSING PEPTIDASE SUBUNIT ALPHA"/>
    <property type="match status" value="1"/>
</dbReference>
<comment type="cofactor">
    <cofactor evidence="1">
        <name>Zn(2+)</name>
        <dbReference type="ChEBI" id="CHEBI:29105"/>
    </cofactor>
</comment>
<dbReference type="InterPro" id="IPR001431">
    <property type="entry name" value="Pept_M16_Zn_BS"/>
</dbReference>
<comment type="similarity">
    <text evidence="2 3">Belongs to the peptidase M16 family.</text>
</comment>
<dbReference type="InterPro" id="IPR007863">
    <property type="entry name" value="Peptidase_M16_C"/>
</dbReference>
<dbReference type="AlphaFoldDB" id="A0A518DEM8"/>
<dbReference type="OrthoDB" id="9811314at2"/>
<evidence type="ECO:0000256" key="1">
    <source>
        <dbReference type="ARBA" id="ARBA00001947"/>
    </source>
</evidence>
<accession>A0A518DEM8</accession>
<dbReference type="GO" id="GO:0046872">
    <property type="term" value="F:metal ion binding"/>
    <property type="evidence" value="ECO:0007669"/>
    <property type="project" value="InterPro"/>
</dbReference>
<dbReference type="EMBL" id="CP036291">
    <property type="protein sequence ID" value="QDU89929.1"/>
    <property type="molecule type" value="Genomic_DNA"/>
</dbReference>
<evidence type="ECO:0000259" key="4">
    <source>
        <dbReference type="Pfam" id="PF00675"/>
    </source>
</evidence>
<dbReference type="RefSeq" id="WP_145287386.1">
    <property type="nucleotide sequence ID" value="NZ_CP036291.1"/>
</dbReference>
<dbReference type="PROSITE" id="PS00143">
    <property type="entry name" value="INSULINASE"/>
    <property type="match status" value="1"/>
</dbReference>
<protein>
    <submittedName>
        <fullName evidence="6">Protease 3</fullName>
        <ecNumber evidence="6">3.4.24.55</ecNumber>
    </submittedName>
</protein>
<organism evidence="6 7">
    <name type="scientific">Pirellulimonas nuda</name>
    <dbReference type="NCBI Taxonomy" id="2528009"/>
    <lineage>
        <taxon>Bacteria</taxon>
        <taxon>Pseudomonadati</taxon>
        <taxon>Planctomycetota</taxon>
        <taxon>Planctomycetia</taxon>
        <taxon>Pirellulales</taxon>
        <taxon>Lacipirellulaceae</taxon>
        <taxon>Pirellulimonas</taxon>
    </lineage>
</organism>
<evidence type="ECO:0000313" key="7">
    <source>
        <dbReference type="Proteomes" id="UP000317429"/>
    </source>
</evidence>
<dbReference type="Proteomes" id="UP000317429">
    <property type="component" value="Chromosome"/>
</dbReference>
<dbReference type="GO" id="GO:0004222">
    <property type="term" value="F:metalloendopeptidase activity"/>
    <property type="evidence" value="ECO:0007669"/>
    <property type="project" value="UniProtKB-EC"/>
</dbReference>
<dbReference type="Pfam" id="PF05193">
    <property type="entry name" value="Peptidase_M16_C"/>
    <property type="match status" value="1"/>
</dbReference>
<evidence type="ECO:0000259" key="5">
    <source>
        <dbReference type="Pfam" id="PF05193"/>
    </source>
</evidence>
<feature type="domain" description="Peptidase M16 N-terminal" evidence="4">
    <location>
        <begin position="15"/>
        <end position="159"/>
    </location>
</feature>
<reference evidence="6 7" key="1">
    <citation type="submission" date="2019-02" db="EMBL/GenBank/DDBJ databases">
        <title>Deep-cultivation of Planctomycetes and their phenomic and genomic characterization uncovers novel biology.</title>
        <authorList>
            <person name="Wiegand S."/>
            <person name="Jogler M."/>
            <person name="Boedeker C."/>
            <person name="Pinto D."/>
            <person name="Vollmers J."/>
            <person name="Rivas-Marin E."/>
            <person name="Kohn T."/>
            <person name="Peeters S.H."/>
            <person name="Heuer A."/>
            <person name="Rast P."/>
            <person name="Oberbeckmann S."/>
            <person name="Bunk B."/>
            <person name="Jeske O."/>
            <person name="Meyerdierks A."/>
            <person name="Storesund J.E."/>
            <person name="Kallscheuer N."/>
            <person name="Luecker S."/>
            <person name="Lage O.M."/>
            <person name="Pohl T."/>
            <person name="Merkel B.J."/>
            <person name="Hornburger P."/>
            <person name="Mueller R.-W."/>
            <person name="Bruemmer F."/>
            <person name="Labrenz M."/>
            <person name="Spormann A.M."/>
            <person name="Op den Camp H."/>
            <person name="Overmann J."/>
            <person name="Amann R."/>
            <person name="Jetten M.S.M."/>
            <person name="Mascher T."/>
            <person name="Medema M.H."/>
            <person name="Devos D.P."/>
            <person name="Kaster A.-K."/>
            <person name="Ovreas L."/>
            <person name="Rohde M."/>
            <person name="Galperin M.Y."/>
            <person name="Jogler C."/>
        </authorList>
    </citation>
    <scope>NUCLEOTIDE SEQUENCE [LARGE SCALE GENOMIC DNA]</scope>
    <source>
        <strain evidence="6 7">Pla175</strain>
    </source>
</reference>
<dbReference type="InterPro" id="IPR050361">
    <property type="entry name" value="MPP/UQCRC_Complex"/>
</dbReference>
<name>A0A518DEM8_9BACT</name>
<dbReference type="PANTHER" id="PTHR11851">
    <property type="entry name" value="METALLOPROTEASE"/>
    <property type="match status" value="1"/>
</dbReference>
<dbReference type="KEGG" id="pnd:Pla175_33260"/>
<keyword evidence="6" id="KW-0378">Hydrolase</keyword>
<evidence type="ECO:0000313" key="6">
    <source>
        <dbReference type="EMBL" id="QDU89929.1"/>
    </source>
</evidence>
<keyword evidence="7" id="KW-1185">Reference proteome</keyword>
<dbReference type="Gene3D" id="3.30.830.10">
    <property type="entry name" value="Metalloenzyme, LuxS/M16 peptidase-like"/>
    <property type="match status" value="2"/>
</dbReference>
<dbReference type="SUPFAM" id="SSF63411">
    <property type="entry name" value="LuxS/MPP-like metallohydrolase"/>
    <property type="match status" value="2"/>
</dbReference>
<evidence type="ECO:0000256" key="3">
    <source>
        <dbReference type="RuleBase" id="RU004447"/>
    </source>
</evidence>
<keyword evidence="6" id="KW-0645">Protease</keyword>
<feature type="domain" description="Peptidase M16 C-terminal" evidence="5">
    <location>
        <begin position="166"/>
        <end position="339"/>
    </location>
</feature>
<proteinExistence type="inferred from homology"/>
<dbReference type="GO" id="GO:0006508">
    <property type="term" value="P:proteolysis"/>
    <property type="evidence" value="ECO:0007669"/>
    <property type="project" value="UniProtKB-KW"/>
</dbReference>
<dbReference type="InterPro" id="IPR011765">
    <property type="entry name" value="Pept_M16_N"/>
</dbReference>
<dbReference type="InterPro" id="IPR011249">
    <property type="entry name" value="Metalloenz_LuxS/M16"/>
</dbReference>
<gene>
    <name evidence="6" type="primary">ptrA</name>
    <name evidence="6" type="ORF">Pla175_33260</name>
</gene>
<evidence type="ECO:0000256" key="2">
    <source>
        <dbReference type="ARBA" id="ARBA00007261"/>
    </source>
</evidence>
<sequence length="413" mass="46185">MEFRKERLDNGLELVAECDPDAHSLAMGFFVRAGSRDETDDVAGVSHFLEHMLFKGTERRSADDVNREFDEIGAHYNAFTSEESTVYYASVLPEHQTSCIDLLADIMRPSLRVDDFDMEKKVIQEEIQMYLDQPPYGMDDRVKQLAFGGHAITRSVLGTDASIAALSRDQMAQYFAQRYAPSNLYVAAAGRLDFEQLVDDLNQRCGAWTGPSVQRQIEKLSGRTGFEAVTQPSATQQYVLRLGAAPDAEDADRFAAKLLTTIVGDDSGSRFYWEFIDPGIAESASLGHYEYQGLGMYYAWLSAMPEDAEEILERIEKVLQQVDAQGVTADELKLAKAKLRSRVVLGSERPRSRMFSVGGNWGHRREYRAVRDDLRSIDALTPDDIARVLGRFPLAKSATLTVGPRDDIATPRV</sequence>
<dbReference type="Pfam" id="PF00675">
    <property type="entry name" value="Peptidase_M16"/>
    <property type="match status" value="1"/>
</dbReference>
<dbReference type="EC" id="3.4.24.55" evidence="6"/>